<proteinExistence type="predicted"/>
<dbReference type="AlphaFoldDB" id="A0A140E7J6"/>
<dbReference type="PANTHER" id="PTHR41248">
    <property type="entry name" value="NORD PROTEIN"/>
    <property type="match status" value="1"/>
</dbReference>
<name>A0A140E7J6_9GAMM</name>
<keyword evidence="4" id="KW-1185">Reference proteome</keyword>
<dbReference type="Proteomes" id="UP000030512">
    <property type="component" value="Chromosome"/>
</dbReference>
<feature type="region of interest" description="Disordered" evidence="1">
    <location>
        <begin position="209"/>
        <end position="304"/>
    </location>
</feature>
<dbReference type="PANTHER" id="PTHR41248:SF1">
    <property type="entry name" value="NORD PROTEIN"/>
    <property type="match status" value="1"/>
</dbReference>
<dbReference type="InterPro" id="IPR036465">
    <property type="entry name" value="vWFA_dom_sf"/>
</dbReference>
<reference evidence="3 4" key="1">
    <citation type="journal article" date="2015" name="Environ. Microbiol.">
        <title>Methane oxidation coupled to nitrate reduction under hypoxia by the Gammaproteobacterium Methylomonas denitrificans, sp. nov. type strain FJG1.</title>
        <authorList>
            <person name="Kits K.D."/>
            <person name="Klotz M.G."/>
            <person name="Stein L.Y."/>
        </authorList>
    </citation>
    <scope>NUCLEOTIDE SEQUENCE [LARGE SCALE GENOMIC DNA]</scope>
    <source>
        <strain evidence="3 4">FJG1</strain>
    </source>
</reference>
<dbReference type="STRING" id="1538553.JT25_023265"/>
<dbReference type="InterPro" id="IPR002035">
    <property type="entry name" value="VWF_A"/>
</dbReference>
<dbReference type="RefSeq" id="WP_036275380.1">
    <property type="nucleotide sequence ID" value="NZ_CP014476.1"/>
</dbReference>
<dbReference type="OrthoDB" id="6064888at2"/>
<dbReference type="KEGG" id="mdn:JT25_023265"/>
<dbReference type="Pfam" id="PF00092">
    <property type="entry name" value="VWA"/>
    <property type="match status" value="1"/>
</dbReference>
<evidence type="ECO:0000259" key="2">
    <source>
        <dbReference type="PROSITE" id="PS50234"/>
    </source>
</evidence>
<dbReference type="SMART" id="SM00327">
    <property type="entry name" value="VWA"/>
    <property type="match status" value="1"/>
</dbReference>
<feature type="compositionally biased region" description="Low complexity" evidence="1">
    <location>
        <begin position="277"/>
        <end position="297"/>
    </location>
</feature>
<evidence type="ECO:0000313" key="3">
    <source>
        <dbReference type="EMBL" id="AMK79370.1"/>
    </source>
</evidence>
<dbReference type="SUPFAM" id="SSF53300">
    <property type="entry name" value="vWA-like"/>
    <property type="match status" value="1"/>
</dbReference>
<dbReference type="InterPro" id="IPR051928">
    <property type="entry name" value="NorD/CobT"/>
</dbReference>
<dbReference type="EMBL" id="CP014476">
    <property type="protein sequence ID" value="AMK79370.1"/>
    <property type="molecule type" value="Genomic_DNA"/>
</dbReference>
<protein>
    <submittedName>
        <fullName evidence="3">Nitric oxide reductase activation protein</fullName>
    </submittedName>
</protein>
<evidence type="ECO:0000256" key="1">
    <source>
        <dbReference type="SAM" id="MobiDB-lite"/>
    </source>
</evidence>
<dbReference type="PROSITE" id="PS50234">
    <property type="entry name" value="VWFA"/>
    <property type="match status" value="1"/>
</dbReference>
<feature type="compositionally biased region" description="Acidic residues" evidence="1">
    <location>
        <begin position="220"/>
        <end position="245"/>
    </location>
</feature>
<feature type="domain" description="VWFA" evidence="2">
    <location>
        <begin position="428"/>
        <end position="591"/>
    </location>
</feature>
<organism evidence="3 4">
    <name type="scientific">Methylomonas denitrificans</name>
    <dbReference type="NCBI Taxonomy" id="1538553"/>
    <lineage>
        <taxon>Bacteria</taxon>
        <taxon>Pseudomonadati</taxon>
        <taxon>Pseudomonadota</taxon>
        <taxon>Gammaproteobacteria</taxon>
        <taxon>Methylococcales</taxon>
        <taxon>Methylococcaceae</taxon>
        <taxon>Methylomonas</taxon>
    </lineage>
</organism>
<dbReference type="Gene3D" id="3.40.50.410">
    <property type="entry name" value="von Willebrand factor, type A domain"/>
    <property type="match status" value="1"/>
</dbReference>
<dbReference type="InterPro" id="IPR006538">
    <property type="entry name" value="CobT"/>
</dbReference>
<evidence type="ECO:0000313" key="4">
    <source>
        <dbReference type="Proteomes" id="UP000030512"/>
    </source>
</evidence>
<dbReference type="GO" id="GO:0009236">
    <property type="term" value="P:cobalamin biosynthetic process"/>
    <property type="evidence" value="ECO:0007669"/>
    <property type="project" value="InterPro"/>
</dbReference>
<dbReference type="Pfam" id="PF06213">
    <property type="entry name" value="CobT"/>
    <property type="match status" value="1"/>
</dbReference>
<accession>A0A140E7J6</accession>
<gene>
    <name evidence="3" type="ORF">JT25_023265</name>
</gene>
<sequence length="606" mass="65879">MKNRTLHNAFPIVAAAIGNRFGVKVSVGGDKAETDGQTIWLPAYEGDDPDYQDVAWGLLAHEAAHIRYSDFTLRFGHSVLRRRLCNAIEDVRIEHELAKDFPGTRLTIRTVIEKMIVKGDFVASSIDDHPANILYSFVLKSLRARVLGQTALLPLVEQTEAALKATFPKGAVTRLKGLLSEVPEGLQSESDCLHLTDRILTMIEQEFEQQRQRNQAQQSVDEDTLSDQTDTDDAEQDTDSADSDCPDSKDEMEPDQRLPTDTGDNASSESEGDDDSNPGNPSDDPTTSSDSSSSNPQGDDEESTEIANPMSVLQTLLSAGDGDIEQDLFESLKSVLSLAAENVSELLMPSGHEPPMDERAGAFLLRKVQGESGKIRAALQGLVQSQTLNRSQHASRGRRMDGKRLHRLPLGETKLFQRKQAKTAPNTAMHLLLDKSESMGYQVSDSQGQPIGSRMPIALEATLALALAFEGIPGVNPGVTAFPGHQDDSVFRLLEHGQRVNARTGAFSLAATGSTPMTEAIWFGAASLLSCREPRKVLMVMTDGQPNDTLSTLELLQRCRDSGIETVGVGLGLDVSHLFPVAITINDLTELRAQLFELSKAVLLAA</sequence>
<feature type="compositionally biased region" description="Basic and acidic residues" evidence="1">
    <location>
        <begin position="246"/>
        <end position="258"/>
    </location>
</feature>